<protein>
    <recommendedName>
        <fullName evidence="3">DUF2922 domain-containing protein</fullName>
    </recommendedName>
</protein>
<proteinExistence type="predicted"/>
<dbReference type="InterPro" id="IPR021321">
    <property type="entry name" value="DUF2922"/>
</dbReference>
<organism evidence="1 2">
    <name type="scientific">Alkalibacter saccharofermentans DSM 14828</name>
    <dbReference type="NCBI Taxonomy" id="1120975"/>
    <lineage>
        <taxon>Bacteria</taxon>
        <taxon>Bacillati</taxon>
        <taxon>Bacillota</taxon>
        <taxon>Clostridia</taxon>
        <taxon>Eubacteriales</taxon>
        <taxon>Eubacteriaceae</taxon>
        <taxon>Alkalibacter</taxon>
    </lineage>
</organism>
<dbReference type="RefSeq" id="WP_073270316.1">
    <property type="nucleotide sequence ID" value="NZ_FQTU01000007.1"/>
</dbReference>
<keyword evidence="2" id="KW-1185">Reference proteome</keyword>
<dbReference type="AlphaFoldDB" id="A0A1M4WPL1"/>
<dbReference type="Pfam" id="PF11148">
    <property type="entry name" value="DUF2922"/>
    <property type="match status" value="1"/>
</dbReference>
<dbReference type="EMBL" id="FQTU01000007">
    <property type="protein sequence ID" value="SHE82912.1"/>
    <property type="molecule type" value="Genomic_DNA"/>
</dbReference>
<evidence type="ECO:0008006" key="3">
    <source>
        <dbReference type="Google" id="ProtNLM"/>
    </source>
</evidence>
<evidence type="ECO:0000313" key="2">
    <source>
        <dbReference type="Proteomes" id="UP000184251"/>
    </source>
</evidence>
<sequence>MATLKLDMSFKRADGYNSKITVDNARADVTAAEAGAMMDMLITTGIFQPSGSPLAEKVSAQLITTEVTELEV</sequence>
<name>A0A1M4WPL1_9FIRM</name>
<dbReference type="OrthoDB" id="9795264at2"/>
<reference evidence="1 2" key="1">
    <citation type="submission" date="2016-11" db="EMBL/GenBank/DDBJ databases">
        <authorList>
            <person name="Jaros S."/>
            <person name="Januszkiewicz K."/>
            <person name="Wedrychowicz H."/>
        </authorList>
    </citation>
    <scope>NUCLEOTIDE SEQUENCE [LARGE SCALE GENOMIC DNA]</scope>
    <source>
        <strain evidence="1 2">DSM 14828</strain>
    </source>
</reference>
<dbReference type="STRING" id="1120975.SAMN02746064_01302"/>
<evidence type="ECO:0000313" key="1">
    <source>
        <dbReference type="EMBL" id="SHE82912.1"/>
    </source>
</evidence>
<gene>
    <name evidence="1" type="ORF">SAMN02746064_01302</name>
</gene>
<dbReference type="Proteomes" id="UP000184251">
    <property type="component" value="Unassembled WGS sequence"/>
</dbReference>
<accession>A0A1M4WPL1</accession>